<dbReference type="EMBL" id="JANHNZ010000004">
    <property type="protein sequence ID" value="MCQ9209944.1"/>
    <property type="molecule type" value="Genomic_DNA"/>
</dbReference>
<proteinExistence type="predicted"/>
<evidence type="ECO:0000313" key="1">
    <source>
        <dbReference type="EMBL" id="MCQ9209944.1"/>
    </source>
</evidence>
<dbReference type="SUPFAM" id="SSF53448">
    <property type="entry name" value="Nucleotide-diphospho-sugar transferases"/>
    <property type="match status" value="1"/>
</dbReference>
<dbReference type="RefSeq" id="WP_256945060.1">
    <property type="nucleotide sequence ID" value="NZ_JANHNZ010000004.1"/>
</dbReference>
<evidence type="ECO:0000313" key="2">
    <source>
        <dbReference type="Proteomes" id="UP001059480"/>
    </source>
</evidence>
<comment type="caution">
    <text evidence="1">The sequence shown here is derived from an EMBL/GenBank/DDBJ whole genome shotgun (WGS) entry which is preliminary data.</text>
</comment>
<name>A0ABT1WNY4_9LACT</name>
<dbReference type="GO" id="GO:0016740">
    <property type="term" value="F:transferase activity"/>
    <property type="evidence" value="ECO:0007669"/>
    <property type="project" value="UniProtKB-KW"/>
</dbReference>
<organism evidence="1 2">
    <name type="scientific">Granulicatella seriolae</name>
    <dbReference type="NCBI Taxonomy" id="2967226"/>
    <lineage>
        <taxon>Bacteria</taxon>
        <taxon>Bacillati</taxon>
        <taxon>Bacillota</taxon>
        <taxon>Bacilli</taxon>
        <taxon>Lactobacillales</taxon>
        <taxon>Carnobacteriaceae</taxon>
        <taxon>Granulicatella</taxon>
    </lineage>
</organism>
<reference evidence="1" key="1">
    <citation type="submission" date="2022-07" db="EMBL/GenBank/DDBJ databases">
        <authorList>
            <person name="Jung M.-Y."/>
            <person name="Lee M."/>
        </authorList>
    </citation>
    <scope>NUCLEOTIDE SEQUENCE</scope>
    <source>
        <strain evidence="1">S8</strain>
    </source>
</reference>
<dbReference type="Proteomes" id="UP001059480">
    <property type="component" value="Unassembled WGS sequence"/>
</dbReference>
<accession>A0ABT1WNY4</accession>
<protein>
    <submittedName>
        <fullName evidence="1">Glycosyl transferase family 2</fullName>
    </submittedName>
</protein>
<dbReference type="InterPro" id="IPR029044">
    <property type="entry name" value="Nucleotide-diphossugar_trans"/>
</dbReference>
<reference evidence="1" key="2">
    <citation type="journal article" date="2023" name="Curr. Microbiol.">
        <title>Granulicatella seriolae sp. nov., a Novel Facultative Anaerobe Isolated from Yellowtail Marine Fish.</title>
        <authorList>
            <person name="Lee M."/>
            <person name="Choi Y.J."/>
            <person name="Farooq A."/>
            <person name="Jeong J.B."/>
            <person name="Jung M.Y."/>
        </authorList>
    </citation>
    <scope>NUCLEOTIDE SEQUENCE</scope>
    <source>
        <strain evidence="1">S8</strain>
    </source>
</reference>
<keyword evidence="1" id="KW-0808">Transferase</keyword>
<keyword evidence="2" id="KW-1185">Reference proteome</keyword>
<gene>
    <name evidence="1" type="ORF">NPA36_05200</name>
</gene>
<sequence>MEISNSTKIIVHAVVVLYKTEIDASTTIKSLQNMEEPLLALSKQYDIGFSLTVSDNSSEVNETSDKQTIFKEISCDYSPNQGNSGLAAAYNQVLDKLSDQDYLLLLDQDTHLSLTYFEELFATVSKNTQKVSVWVPRMMSEQLQISPIFSEKVSKSFAELPEPGVYKEGIMAINSASVFQAEVLKDMGGFSLDFPLDYLDHWVFFQLSQNNVPIQVLESQMPHQLSVMDYNTVSLQRYQSILDSEYRFYKEIDASKFSKFRFHLLLRMFKQLLKVKDKKIAHYTLKKFIKG</sequence>
<dbReference type="Gene3D" id="3.90.550.10">
    <property type="entry name" value="Spore Coat Polysaccharide Biosynthesis Protein SpsA, Chain A"/>
    <property type="match status" value="1"/>
</dbReference>
<reference evidence="1" key="3">
    <citation type="journal article" date="2023" name="Microbiol. Resour. Announc.">
        <title>Draft Genome Sequence of Granulicatella sp. Strain S8, Isolated from a Marine Fish, Seriola quinqueradiata.</title>
        <authorList>
            <person name="Lee M."/>
            <person name="Farooq A."/>
            <person name="Jeong J.B."/>
            <person name="Jung M.Y."/>
        </authorList>
    </citation>
    <scope>NUCLEOTIDE SEQUENCE</scope>
    <source>
        <strain evidence="1">S8</strain>
    </source>
</reference>